<dbReference type="AlphaFoldDB" id="A0A928W001"/>
<dbReference type="PROSITE" id="PS51829">
    <property type="entry name" value="P_HOMO_B"/>
    <property type="match status" value="1"/>
</dbReference>
<keyword evidence="5" id="KW-1185">Reference proteome</keyword>
<name>A0A928W001_9CYAN</name>
<dbReference type="GO" id="GO:0006508">
    <property type="term" value="P:proteolysis"/>
    <property type="evidence" value="ECO:0007669"/>
    <property type="project" value="UniProtKB-KW"/>
</dbReference>
<sequence>YSTAAPVSQRIEGRNDRAYPVPDNDARGATSRIRVGDSRSVLDVQVEVYLEHEFLGDVEIYLIAPGNRAVLLQGRSLGCQTSLRARYSVGSSPILKTLLGLSARGDWQLRVIDRVPRDTGTLKGWKLTLGV</sequence>
<dbReference type="Pfam" id="PF01483">
    <property type="entry name" value="P_proprotein"/>
    <property type="match status" value="1"/>
</dbReference>
<dbReference type="InterPro" id="IPR002884">
    <property type="entry name" value="P_dom"/>
</dbReference>
<feature type="domain" description="P/Homo B" evidence="3">
    <location>
        <begin position="3"/>
        <end position="131"/>
    </location>
</feature>
<evidence type="ECO:0000313" key="5">
    <source>
        <dbReference type="Proteomes" id="UP000621799"/>
    </source>
</evidence>
<proteinExistence type="predicted"/>
<dbReference type="GO" id="GO:0004252">
    <property type="term" value="F:serine-type endopeptidase activity"/>
    <property type="evidence" value="ECO:0007669"/>
    <property type="project" value="InterPro"/>
</dbReference>
<organism evidence="4 5">
    <name type="scientific">Zarconia navalis LEGE 11467</name>
    <dbReference type="NCBI Taxonomy" id="1828826"/>
    <lineage>
        <taxon>Bacteria</taxon>
        <taxon>Bacillati</taxon>
        <taxon>Cyanobacteriota</taxon>
        <taxon>Cyanophyceae</taxon>
        <taxon>Oscillatoriophycideae</taxon>
        <taxon>Oscillatoriales</taxon>
        <taxon>Oscillatoriales incertae sedis</taxon>
        <taxon>Zarconia</taxon>
        <taxon>Zarconia navalis</taxon>
    </lineage>
</organism>
<comment type="caution">
    <text evidence="4">The sequence shown here is derived from an EMBL/GenBank/DDBJ whole genome shotgun (WGS) entry which is preliminary data.</text>
</comment>
<dbReference type="EMBL" id="JADEXN010000345">
    <property type="protein sequence ID" value="MBE9042378.1"/>
    <property type="molecule type" value="Genomic_DNA"/>
</dbReference>
<evidence type="ECO:0000313" key="4">
    <source>
        <dbReference type="EMBL" id="MBE9042378.1"/>
    </source>
</evidence>
<dbReference type="InterPro" id="IPR008979">
    <property type="entry name" value="Galactose-bd-like_sf"/>
</dbReference>
<accession>A0A928W001</accession>
<keyword evidence="1" id="KW-0645">Protease</keyword>
<dbReference type="SUPFAM" id="SSF49785">
    <property type="entry name" value="Galactose-binding domain-like"/>
    <property type="match status" value="1"/>
</dbReference>
<dbReference type="Proteomes" id="UP000621799">
    <property type="component" value="Unassembled WGS sequence"/>
</dbReference>
<gene>
    <name evidence="4" type="ORF">IQ235_16515</name>
</gene>
<evidence type="ECO:0000256" key="2">
    <source>
        <dbReference type="ARBA" id="ARBA00022801"/>
    </source>
</evidence>
<protein>
    <submittedName>
        <fullName evidence="4">Proprotein convertase P-domain-containing protein</fullName>
    </submittedName>
</protein>
<evidence type="ECO:0000259" key="3">
    <source>
        <dbReference type="PROSITE" id="PS51829"/>
    </source>
</evidence>
<dbReference type="RefSeq" id="WP_264322536.1">
    <property type="nucleotide sequence ID" value="NZ_JADEXN010000345.1"/>
</dbReference>
<dbReference type="Gene3D" id="2.60.120.260">
    <property type="entry name" value="Galactose-binding domain-like"/>
    <property type="match status" value="1"/>
</dbReference>
<evidence type="ECO:0000256" key="1">
    <source>
        <dbReference type="ARBA" id="ARBA00022670"/>
    </source>
</evidence>
<reference evidence="4" key="1">
    <citation type="submission" date="2020-10" db="EMBL/GenBank/DDBJ databases">
        <authorList>
            <person name="Castelo-Branco R."/>
            <person name="Eusebio N."/>
            <person name="Adriana R."/>
            <person name="Vieira A."/>
            <person name="Brugerolle De Fraissinette N."/>
            <person name="Rezende De Castro R."/>
            <person name="Schneider M.P."/>
            <person name="Vasconcelos V."/>
            <person name="Leao P.N."/>
        </authorList>
    </citation>
    <scope>NUCLEOTIDE SEQUENCE</scope>
    <source>
        <strain evidence="4">LEGE 11467</strain>
    </source>
</reference>
<keyword evidence="2" id="KW-0378">Hydrolase</keyword>
<feature type="non-terminal residue" evidence="4">
    <location>
        <position position="1"/>
    </location>
</feature>